<keyword evidence="2" id="KW-1185">Reference proteome</keyword>
<protein>
    <submittedName>
        <fullName evidence="1">Uncharacterized protein</fullName>
    </submittedName>
</protein>
<sequence>MIPPSWWYCHRHLMWREAPCTPVCSGPDHRTVREKRLAAERRRIEDLQAEREADPYHQLANAIVGRQ</sequence>
<proteinExistence type="predicted"/>
<dbReference type="GeneID" id="11541299"/>
<dbReference type="RefSeq" id="YP_005087097.1">
    <property type="nucleotide sequence ID" value="NC_016652.1"/>
</dbReference>
<accession>G9FGZ6</accession>
<evidence type="ECO:0000313" key="2">
    <source>
        <dbReference type="Proteomes" id="UP000005427"/>
    </source>
</evidence>
<dbReference type="Proteomes" id="UP000005427">
    <property type="component" value="Segment"/>
</dbReference>
<dbReference type="KEGG" id="vg:11541299"/>
<name>G9FGZ6_9CAUD</name>
<organism evidence="1 2">
    <name type="scientific">Rhodococcus phage REQ2</name>
    <dbReference type="NCBI Taxonomy" id="1109713"/>
    <lineage>
        <taxon>Viruses</taxon>
        <taxon>Duplodnaviria</taxon>
        <taxon>Heunggongvirae</taxon>
        <taxon>Uroviricota</taxon>
        <taxon>Caudoviricetes</taxon>
        <taxon>Caudoviricetes incertae sedis</taxon>
        <taxon>Melbournevirus</taxon>
        <taxon>Melbournevirus REQ2</taxon>
    </lineage>
</organism>
<evidence type="ECO:0000313" key="1">
    <source>
        <dbReference type="EMBL" id="AEV51907.1"/>
    </source>
</evidence>
<dbReference type="EMBL" id="JN116823">
    <property type="protein sequence ID" value="AEV51907.1"/>
    <property type="molecule type" value="Genomic_DNA"/>
</dbReference>
<reference evidence="1 2" key="1">
    <citation type="submission" date="2011-06" db="EMBL/GenBank/DDBJ databases">
        <title>Two lysogenic phages can combine to generate a single lytic phage.</title>
        <authorList>
            <person name="Petrovski S."/>
        </authorList>
    </citation>
    <scope>NUCLEOTIDE SEQUENCE [LARGE SCALE GENOMIC DNA]</scope>
</reference>